<keyword evidence="4 7" id="KW-0812">Transmembrane</keyword>
<comment type="similarity">
    <text evidence="7">Belongs to the binding-protein-dependent transport system permease family.</text>
</comment>
<dbReference type="GO" id="GO:0005886">
    <property type="term" value="C:plasma membrane"/>
    <property type="evidence" value="ECO:0007669"/>
    <property type="project" value="UniProtKB-SubCell"/>
</dbReference>
<dbReference type="InterPro" id="IPR051393">
    <property type="entry name" value="ABC_transporter_permease"/>
</dbReference>
<comment type="subcellular location">
    <subcellularLocation>
        <location evidence="1 7">Cell membrane</location>
        <topology evidence="1 7">Multi-pass membrane protein</topology>
    </subcellularLocation>
</comment>
<name>A0A4R4RVR5_9ACTN</name>
<evidence type="ECO:0000313" key="9">
    <source>
        <dbReference type="EMBL" id="TDC53469.1"/>
    </source>
</evidence>
<dbReference type="EMBL" id="SMKL01000009">
    <property type="protein sequence ID" value="TDC53469.1"/>
    <property type="molecule type" value="Genomic_DNA"/>
</dbReference>
<dbReference type="InterPro" id="IPR035906">
    <property type="entry name" value="MetI-like_sf"/>
</dbReference>
<evidence type="ECO:0000256" key="4">
    <source>
        <dbReference type="ARBA" id="ARBA00022692"/>
    </source>
</evidence>
<proteinExistence type="inferred from homology"/>
<evidence type="ECO:0000256" key="3">
    <source>
        <dbReference type="ARBA" id="ARBA00022475"/>
    </source>
</evidence>
<dbReference type="InterPro" id="IPR000515">
    <property type="entry name" value="MetI-like"/>
</dbReference>
<dbReference type="Gene3D" id="1.10.3720.10">
    <property type="entry name" value="MetI-like"/>
    <property type="match status" value="1"/>
</dbReference>
<dbReference type="OrthoDB" id="9805974at2"/>
<sequence>MRWVRGGGLSTLLLLLPLLLVFSYFAWFPIGRAVVMSLQETNLVTDPVWVGLDNFRHVLDDPLFWTSVRNTLYFTGLALLFGYPVPLVLAVVMSELRRGKGLYSALAYLPVVVPPVVAVLLWRFFYDASQTGVFNTILGWVGLGPFAWIQDASSAMPSLVLQATWANAGATVLIYLAALTGVRGDLYDAAEVDGAGLWHKIWHVTLPQLRGVLLITLILQVIATFQVFTEPYLMTNGGPQNATVTVLLQIYNYAFRFGDYGAATALSVLLALFLAVMSAVYFRLTRSWSTT</sequence>
<evidence type="ECO:0000256" key="2">
    <source>
        <dbReference type="ARBA" id="ARBA00022448"/>
    </source>
</evidence>
<keyword evidence="3" id="KW-1003">Cell membrane</keyword>
<evidence type="ECO:0000256" key="5">
    <source>
        <dbReference type="ARBA" id="ARBA00022989"/>
    </source>
</evidence>
<dbReference type="CDD" id="cd06261">
    <property type="entry name" value="TM_PBP2"/>
    <property type="match status" value="1"/>
</dbReference>
<feature type="transmembrane region" description="Helical" evidence="7">
    <location>
        <begin position="72"/>
        <end position="93"/>
    </location>
</feature>
<dbReference type="PANTHER" id="PTHR30193:SF41">
    <property type="entry name" value="DIACETYLCHITOBIOSE UPTAKE SYSTEM PERMEASE PROTEIN NGCF"/>
    <property type="match status" value="1"/>
</dbReference>
<accession>A0A4R4RVR5</accession>
<keyword evidence="6 7" id="KW-0472">Membrane</keyword>
<dbReference type="Pfam" id="PF00528">
    <property type="entry name" value="BPD_transp_1"/>
    <property type="match status" value="1"/>
</dbReference>
<feature type="transmembrane region" description="Helical" evidence="7">
    <location>
        <begin position="209"/>
        <end position="228"/>
    </location>
</feature>
<evidence type="ECO:0000259" key="8">
    <source>
        <dbReference type="PROSITE" id="PS50928"/>
    </source>
</evidence>
<evidence type="ECO:0000256" key="7">
    <source>
        <dbReference type="RuleBase" id="RU363032"/>
    </source>
</evidence>
<dbReference type="AlphaFoldDB" id="A0A4R4RVR5"/>
<feature type="transmembrane region" description="Helical" evidence="7">
    <location>
        <begin position="260"/>
        <end position="282"/>
    </location>
</feature>
<keyword evidence="10" id="KW-1185">Reference proteome</keyword>
<keyword evidence="5 7" id="KW-1133">Transmembrane helix</keyword>
<evidence type="ECO:0000256" key="1">
    <source>
        <dbReference type="ARBA" id="ARBA00004651"/>
    </source>
</evidence>
<organism evidence="9 10">
    <name type="scientific">Jiangella ureilytica</name>
    <dbReference type="NCBI Taxonomy" id="2530374"/>
    <lineage>
        <taxon>Bacteria</taxon>
        <taxon>Bacillati</taxon>
        <taxon>Actinomycetota</taxon>
        <taxon>Actinomycetes</taxon>
        <taxon>Jiangellales</taxon>
        <taxon>Jiangellaceae</taxon>
        <taxon>Jiangella</taxon>
    </lineage>
</organism>
<dbReference type="GO" id="GO:0055085">
    <property type="term" value="P:transmembrane transport"/>
    <property type="evidence" value="ECO:0007669"/>
    <property type="project" value="InterPro"/>
</dbReference>
<feature type="transmembrane region" description="Helical" evidence="7">
    <location>
        <begin position="12"/>
        <end position="30"/>
    </location>
</feature>
<feature type="transmembrane region" description="Helical" evidence="7">
    <location>
        <begin position="105"/>
        <end position="126"/>
    </location>
</feature>
<evidence type="ECO:0000256" key="6">
    <source>
        <dbReference type="ARBA" id="ARBA00023136"/>
    </source>
</evidence>
<reference evidence="9 10" key="1">
    <citation type="submission" date="2019-02" db="EMBL/GenBank/DDBJ databases">
        <title>Draft genome sequences of novel Actinobacteria.</title>
        <authorList>
            <person name="Sahin N."/>
            <person name="Ay H."/>
            <person name="Saygin H."/>
        </authorList>
    </citation>
    <scope>NUCLEOTIDE SEQUENCE [LARGE SCALE GENOMIC DNA]</scope>
    <source>
        <strain evidence="9 10">KC603</strain>
    </source>
</reference>
<protein>
    <submittedName>
        <fullName evidence="9">Sugar ABC transporter permease</fullName>
    </submittedName>
</protein>
<feature type="domain" description="ABC transmembrane type-1" evidence="8">
    <location>
        <begin position="68"/>
        <end position="281"/>
    </location>
</feature>
<dbReference type="PANTHER" id="PTHR30193">
    <property type="entry name" value="ABC TRANSPORTER PERMEASE PROTEIN"/>
    <property type="match status" value="1"/>
</dbReference>
<evidence type="ECO:0000313" key="10">
    <source>
        <dbReference type="Proteomes" id="UP000295621"/>
    </source>
</evidence>
<dbReference type="Proteomes" id="UP000295621">
    <property type="component" value="Unassembled WGS sequence"/>
</dbReference>
<gene>
    <name evidence="9" type="ORF">E1212_06020</name>
</gene>
<dbReference type="SUPFAM" id="SSF161098">
    <property type="entry name" value="MetI-like"/>
    <property type="match status" value="1"/>
</dbReference>
<dbReference type="PROSITE" id="PS50928">
    <property type="entry name" value="ABC_TM1"/>
    <property type="match status" value="1"/>
</dbReference>
<keyword evidence="2 7" id="KW-0813">Transport</keyword>
<comment type="caution">
    <text evidence="9">The sequence shown here is derived from an EMBL/GenBank/DDBJ whole genome shotgun (WGS) entry which is preliminary data.</text>
</comment>